<dbReference type="Gene3D" id="3.30.70.1430">
    <property type="entry name" value="Multidrug efflux transporter AcrB pore domain"/>
    <property type="match status" value="1"/>
</dbReference>
<dbReference type="PANTHER" id="PTHR32063:SF77">
    <property type="entry name" value="ACR FAMILY TRANSPORT PROTEIN"/>
    <property type="match status" value="1"/>
</dbReference>
<dbReference type="PRINTS" id="PR00702">
    <property type="entry name" value="ACRIFLAVINRP"/>
</dbReference>
<dbReference type="SUPFAM" id="SSF82714">
    <property type="entry name" value="Multidrug efflux transporter AcrB TolC docking domain, DN and DC subdomains"/>
    <property type="match status" value="1"/>
</dbReference>
<feature type="transmembrane region" description="Helical" evidence="1">
    <location>
        <begin position="538"/>
        <end position="561"/>
    </location>
</feature>
<dbReference type="Gene3D" id="1.20.1640.10">
    <property type="entry name" value="Multidrug efflux transporter AcrB transmembrane domain"/>
    <property type="match status" value="2"/>
</dbReference>
<feature type="non-terminal residue" evidence="2">
    <location>
        <position position="1"/>
    </location>
</feature>
<feature type="transmembrane region" description="Helical" evidence="1">
    <location>
        <begin position="442"/>
        <end position="460"/>
    </location>
</feature>
<protein>
    <submittedName>
        <fullName evidence="2">RND efflux system, inner membrane transporter</fullName>
    </submittedName>
</protein>
<sequence>VEIENIIRHMRMGKSAYEAALEAADEIGLAVIAITATIIAVFVPSSFMGGIAGQFFKQFGITIAVAVFVSLVVARLITPMLSAYFLKSAPDHIEREGRLLLAYTRLVGWSVRHRIITVLAGLVLFAVSIASALLLPTSLLPPEDTSRSLLIVDLPPGSSLDDTRARTDAITRALRGVPEIRSVLVEGGRVPIGAPETRRATVIINYVARGERKQTQHELERRIAREIAEVPDIRTYFLDANGLRAVSIIVTGPDGPTVTAAATQISGEMRDLRILGNVVSSAALERPEILVVPRANAAAALGVSSEALAESIRVATIGDVGPNLARFNAGDRQIPVRVQLAESALGDRRALETLRVPTLRGASVPLGAVADVELGQGQVRIERYDRARSVTIEADLVDNAPLGDAVNAIMALPSVRNPPPGVAVREVGDAETMTELFQGFSVAMQAGLLMVYGVLVLLFVSFLQPITILFSLPLSIGGAVLGLLAAGQPISMPVAIGILMLLGIVTKNAIMLVDFGLEAMGRGMSPAEAIVDAGRKRARPIVMTTVAMVAGMVPSALAFGVGGETRAPIAIAVIGGLLVSTVLSLVFVPAFFVLMNDVERHMRRLTRFHRPRDEPRPVAANP</sequence>
<dbReference type="Pfam" id="PF00873">
    <property type="entry name" value="ACR_tran"/>
    <property type="match status" value="1"/>
</dbReference>
<feature type="transmembrane region" description="Helical" evidence="1">
    <location>
        <begin position="467"/>
        <end position="486"/>
    </location>
</feature>
<dbReference type="SUPFAM" id="SSF82693">
    <property type="entry name" value="Multidrug efflux transporter AcrB pore domain, PN1, PN2, PC1 and PC2 subdomains"/>
    <property type="match status" value="1"/>
</dbReference>
<accession>A0A6J4LN92</accession>
<gene>
    <name evidence="2" type="ORF">AVDCRST_MAG90-1803</name>
</gene>
<reference evidence="2" key="1">
    <citation type="submission" date="2020-02" db="EMBL/GenBank/DDBJ databases">
        <authorList>
            <person name="Meier V. D."/>
        </authorList>
    </citation>
    <scope>NUCLEOTIDE SEQUENCE</scope>
    <source>
        <strain evidence="2">AVDCRST_MAG90</strain>
    </source>
</reference>
<keyword evidence="1" id="KW-1133">Transmembrane helix</keyword>
<feature type="transmembrane region" description="Helical" evidence="1">
    <location>
        <begin position="20"/>
        <end position="43"/>
    </location>
</feature>
<keyword evidence="1" id="KW-0812">Transmembrane</keyword>
<proteinExistence type="predicted"/>
<dbReference type="Gene3D" id="3.30.70.1440">
    <property type="entry name" value="Multidrug efflux transporter AcrB pore domain"/>
    <property type="match status" value="1"/>
</dbReference>
<dbReference type="PANTHER" id="PTHR32063">
    <property type="match status" value="1"/>
</dbReference>
<evidence type="ECO:0000256" key="1">
    <source>
        <dbReference type="SAM" id="Phobius"/>
    </source>
</evidence>
<keyword evidence="1" id="KW-0472">Membrane</keyword>
<dbReference type="AlphaFoldDB" id="A0A6J4LN92"/>
<dbReference type="GO" id="GO:0005886">
    <property type="term" value="C:plasma membrane"/>
    <property type="evidence" value="ECO:0007669"/>
    <property type="project" value="TreeGrafter"/>
</dbReference>
<name>A0A6J4LN92_9HYPH</name>
<evidence type="ECO:0000313" key="2">
    <source>
        <dbReference type="EMBL" id="CAA9336615.1"/>
    </source>
</evidence>
<dbReference type="InterPro" id="IPR027463">
    <property type="entry name" value="AcrB_DN_DC_subdom"/>
</dbReference>
<dbReference type="InterPro" id="IPR001036">
    <property type="entry name" value="Acrflvin-R"/>
</dbReference>
<feature type="transmembrane region" description="Helical" evidence="1">
    <location>
        <begin position="567"/>
        <end position="594"/>
    </location>
</feature>
<dbReference type="EMBL" id="CADCUC010000346">
    <property type="protein sequence ID" value="CAA9336615.1"/>
    <property type="molecule type" value="Genomic_DNA"/>
</dbReference>
<feature type="transmembrane region" description="Helical" evidence="1">
    <location>
        <begin position="492"/>
        <end position="517"/>
    </location>
</feature>
<dbReference type="GO" id="GO:0042910">
    <property type="term" value="F:xenobiotic transmembrane transporter activity"/>
    <property type="evidence" value="ECO:0007669"/>
    <property type="project" value="TreeGrafter"/>
</dbReference>
<feature type="transmembrane region" description="Helical" evidence="1">
    <location>
        <begin position="115"/>
        <end position="135"/>
    </location>
</feature>
<dbReference type="Gene3D" id="3.30.2090.10">
    <property type="entry name" value="Multidrug efflux transporter AcrB TolC docking domain, DN and DC subdomains"/>
    <property type="match status" value="1"/>
</dbReference>
<dbReference type="SUPFAM" id="SSF82866">
    <property type="entry name" value="Multidrug efflux transporter AcrB transmembrane domain"/>
    <property type="match status" value="2"/>
</dbReference>
<organism evidence="2">
    <name type="scientific">uncultured Microvirga sp</name>
    <dbReference type="NCBI Taxonomy" id="412392"/>
    <lineage>
        <taxon>Bacteria</taxon>
        <taxon>Pseudomonadati</taxon>
        <taxon>Pseudomonadota</taxon>
        <taxon>Alphaproteobacteria</taxon>
        <taxon>Hyphomicrobiales</taxon>
        <taxon>Methylobacteriaceae</taxon>
        <taxon>Microvirga</taxon>
        <taxon>environmental samples</taxon>
    </lineage>
</organism>
<feature type="transmembrane region" description="Helical" evidence="1">
    <location>
        <begin position="55"/>
        <end position="77"/>
    </location>
</feature>